<gene>
    <name evidence="1" type="ORF">LZL92_03100</name>
</gene>
<protein>
    <submittedName>
        <fullName evidence="1">Uncharacterized protein</fullName>
    </submittedName>
</protein>
<proteinExistence type="predicted"/>
<reference evidence="1 2" key="1">
    <citation type="submission" date="2021-12" db="EMBL/GenBank/DDBJ databases">
        <title>Identification and characterization of A. suis stains in western Canada.</title>
        <authorList>
            <person name="Kulathunga D.G.R.S."/>
            <person name="De Oliveira Costa M."/>
        </authorList>
    </citation>
    <scope>NUCLEOTIDE SEQUENCE [LARGE SCALE GENOMIC DNA]</scope>
    <source>
        <strain evidence="1 2">18_292</strain>
    </source>
</reference>
<dbReference type="Proteomes" id="UP001206331">
    <property type="component" value="Unassembled WGS sequence"/>
</dbReference>
<sequence>MTEYDYKARCKQLEGFLKAIHTLFYESDLEKINQLTLTEVQRSELRNEIHQTVKKWTNKEEIM</sequence>
<evidence type="ECO:0000313" key="1">
    <source>
        <dbReference type="EMBL" id="MCQ9629261.1"/>
    </source>
</evidence>
<comment type="caution">
    <text evidence="1">The sequence shown here is derived from an EMBL/GenBank/DDBJ whole genome shotgun (WGS) entry which is preliminary data.</text>
</comment>
<dbReference type="EMBL" id="JAJUPA010000002">
    <property type="protein sequence ID" value="MCQ9629261.1"/>
    <property type="molecule type" value="Genomic_DNA"/>
</dbReference>
<name>A0ABT1WVC8_ACTSU</name>
<accession>A0ABT1WVC8</accession>
<keyword evidence="2" id="KW-1185">Reference proteome</keyword>
<organism evidence="1 2">
    <name type="scientific">Actinobacillus suis</name>
    <dbReference type="NCBI Taxonomy" id="716"/>
    <lineage>
        <taxon>Bacteria</taxon>
        <taxon>Pseudomonadati</taxon>
        <taxon>Pseudomonadota</taxon>
        <taxon>Gammaproteobacteria</taxon>
        <taxon>Pasteurellales</taxon>
        <taxon>Pasteurellaceae</taxon>
        <taxon>Actinobacillus</taxon>
    </lineage>
</organism>
<evidence type="ECO:0000313" key="2">
    <source>
        <dbReference type="Proteomes" id="UP001206331"/>
    </source>
</evidence>
<dbReference type="RefSeq" id="WP_257175246.1">
    <property type="nucleotide sequence ID" value="NZ_JAJUOY010000007.1"/>
</dbReference>